<dbReference type="PANTHER" id="PTHR47726:SF1">
    <property type="entry name" value="NAD(P)H-QUINONE OXIDOREDUCTASE SUBUNIT U, CHLOROPLASTIC"/>
    <property type="match status" value="1"/>
</dbReference>
<keyword evidence="2" id="KW-0812">Transmembrane</keyword>
<dbReference type="Gene3D" id="1.10.287.110">
    <property type="entry name" value="DnaJ domain"/>
    <property type="match status" value="1"/>
</dbReference>
<dbReference type="GO" id="GO:0009535">
    <property type="term" value="C:chloroplast thylakoid membrane"/>
    <property type="evidence" value="ECO:0007669"/>
    <property type="project" value="InterPro"/>
</dbReference>
<gene>
    <name evidence="3" type="ORF">DARMORV10_A10P18840.1</name>
</gene>
<accession>A0A817BA00</accession>
<dbReference type="InterPro" id="IPR036869">
    <property type="entry name" value="J_dom_sf"/>
</dbReference>
<sequence length="230" mass="25822">MIEITFLSEHFSAMASLSPMTRPSLVHIPGESIPHHVPSTCSFPRKLTITKRIICSPARSSGETSTEGETDGGSSTAVDEAPKETPSLISALNVERALRGLPITDVDHYGRLGLPRNCSYDQVRIGYQDRVKELMEQGLEEEQLKNKMELVKDSYTILSSMEERRMYDWSLARSEKAERYIWPFEVDIMEPSREEPPPQEPEDVGPTRILGYFIGAWLVLGVALSVALNR</sequence>
<protein>
    <submittedName>
        <fullName evidence="3">(rape) hypothetical protein</fullName>
    </submittedName>
</protein>
<feature type="transmembrane region" description="Helical" evidence="2">
    <location>
        <begin position="209"/>
        <end position="228"/>
    </location>
</feature>
<dbReference type="FunFam" id="1.10.287.110:FF:000080">
    <property type="entry name" value="NAD(P)H-quinone oxidoreductase subunit U chloroplastic"/>
    <property type="match status" value="1"/>
</dbReference>
<reference evidence="3" key="1">
    <citation type="submission" date="2021-01" db="EMBL/GenBank/DDBJ databases">
        <authorList>
            <consortium name="Genoscope - CEA"/>
            <person name="William W."/>
        </authorList>
    </citation>
    <scope>NUCLEOTIDE SEQUENCE</scope>
</reference>
<name>A0A817BA00_BRANA</name>
<organism evidence="3">
    <name type="scientific">Brassica napus</name>
    <name type="common">Rape</name>
    <dbReference type="NCBI Taxonomy" id="3708"/>
    <lineage>
        <taxon>Eukaryota</taxon>
        <taxon>Viridiplantae</taxon>
        <taxon>Streptophyta</taxon>
        <taxon>Embryophyta</taxon>
        <taxon>Tracheophyta</taxon>
        <taxon>Spermatophyta</taxon>
        <taxon>Magnoliopsida</taxon>
        <taxon>eudicotyledons</taxon>
        <taxon>Gunneridae</taxon>
        <taxon>Pentapetalae</taxon>
        <taxon>rosids</taxon>
        <taxon>malvids</taxon>
        <taxon>Brassicales</taxon>
        <taxon>Brassicaceae</taxon>
        <taxon>Brassiceae</taxon>
        <taxon>Brassica</taxon>
    </lineage>
</organism>
<evidence type="ECO:0000256" key="2">
    <source>
        <dbReference type="SAM" id="Phobius"/>
    </source>
</evidence>
<dbReference type="InterPro" id="IPR044199">
    <property type="entry name" value="NdhU_chloroplastic"/>
</dbReference>
<dbReference type="EMBL" id="HG994364">
    <property type="protein sequence ID" value="CAF2338275.1"/>
    <property type="molecule type" value="Genomic_DNA"/>
</dbReference>
<dbReference type="GO" id="GO:0010598">
    <property type="term" value="C:NAD(P)H dehydrogenase complex (plastoquinone)"/>
    <property type="evidence" value="ECO:0007669"/>
    <property type="project" value="InterPro"/>
</dbReference>
<evidence type="ECO:0000313" key="3">
    <source>
        <dbReference type="EMBL" id="CAF2338275.1"/>
    </source>
</evidence>
<dbReference type="KEGG" id="bna:106371683"/>
<keyword evidence="2" id="KW-0472">Membrane</keyword>
<dbReference type="OrthoDB" id="2013770at2759"/>
<dbReference type="SUPFAM" id="SSF46565">
    <property type="entry name" value="Chaperone J-domain"/>
    <property type="match status" value="1"/>
</dbReference>
<feature type="compositionally biased region" description="Low complexity" evidence="1">
    <location>
        <begin position="60"/>
        <end position="76"/>
    </location>
</feature>
<dbReference type="Proteomes" id="UP001295469">
    <property type="component" value="Chromosome A10"/>
</dbReference>
<dbReference type="PANTHER" id="PTHR47726">
    <property type="entry name" value="NAD(P)H-QUINONE OXIDOREDUCTASE SUBUNIT U, CHLOROPLASTIC"/>
    <property type="match status" value="1"/>
</dbReference>
<evidence type="ECO:0000256" key="1">
    <source>
        <dbReference type="SAM" id="MobiDB-lite"/>
    </source>
</evidence>
<dbReference type="AlphaFoldDB" id="A0A817BA00"/>
<feature type="region of interest" description="Disordered" evidence="1">
    <location>
        <begin position="58"/>
        <end position="84"/>
    </location>
</feature>
<proteinExistence type="predicted"/>
<keyword evidence="2" id="KW-1133">Transmembrane helix</keyword>